<dbReference type="SUPFAM" id="SSF51998">
    <property type="entry name" value="PFL-like glycyl radical enzymes"/>
    <property type="match status" value="1"/>
</dbReference>
<evidence type="ECO:0000256" key="2">
    <source>
        <dbReference type="ARBA" id="ARBA00007405"/>
    </source>
</evidence>
<evidence type="ECO:0000256" key="7">
    <source>
        <dbReference type="ARBA" id="ARBA00022741"/>
    </source>
</evidence>
<evidence type="ECO:0000256" key="11">
    <source>
        <dbReference type="ARBA" id="ARBA00033050"/>
    </source>
</evidence>
<evidence type="ECO:0000256" key="4">
    <source>
        <dbReference type="ARBA" id="ARBA00014409"/>
    </source>
</evidence>
<protein>
    <recommendedName>
        <fullName evidence="4">Vitamin B12-dependent ribonucleotide reductase</fullName>
        <ecNumber evidence="3">1.17.4.1</ecNumber>
    </recommendedName>
    <alternativeName>
        <fullName evidence="11">Ribonucleoside-diphosphate reductase NrdJ</fullName>
    </alternativeName>
</protein>
<keyword evidence="8" id="KW-0560">Oxidoreductase</keyword>
<dbReference type="InterPro" id="IPR024434">
    <property type="entry name" value="TSCPD_dom"/>
</dbReference>
<evidence type="ECO:0000256" key="6">
    <source>
        <dbReference type="ARBA" id="ARBA00022634"/>
    </source>
</evidence>
<comment type="function">
    <text evidence="10">Catalyzes the reduction of ribonucleotides to deoxyribonucleotides. May function to provide a pool of deoxyribonucleotide precursors for DNA repair during oxygen limitation and/or for immediate growth after restoration of oxygen.</text>
</comment>
<dbReference type="InterPro" id="IPR050862">
    <property type="entry name" value="RdRp_reductase_class-2"/>
</dbReference>
<dbReference type="AlphaFoldDB" id="M3GRU3"/>
<evidence type="ECO:0000313" key="16">
    <source>
        <dbReference type="Proteomes" id="UP000011783"/>
    </source>
</evidence>
<dbReference type="GO" id="GO:0004748">
    <property type="term" value="F:ribonucleoside-diphosphate reductase activity, thioredoxin disulfide as acceptor"/>
    <property type="evidence" value="ECO:0007669"/>
    <property type="project" value="UniProtKB-EC"/>
</dbReference>
<gene>
    <name evidence="15" type="ORF">LEP1GSC123_1597</name>
</gene>
<comment type="catalytic activity">
    <reaction evidence="12">
        <text>a 2'-deoxyribonucleoside 5'-diphosphate + [thioredoxin]-disulfide + H2O = a ribonucleoside 5'-diphosphate + [thioredoxin]-dithiol</text>
        <dbReference type="Rhea" id="RHEA:23252"/>
        <dbReference type="Rhea" id="RHEA-COMP:10698"/>
        <dbReference type="Rhea" id="RHEA-COMP:10700"/>
        <dbReference type="ChEBI" id="CHEBI:15377"/>
        <dbReference type="ChEBI" id="CHEBI:29950"/>
        <dbReference type="ChEBI" id="CHEBI:50058"/>
        <dbReference type="ChEBI" id="CHEBI:57930"/>
        <dbReference type="ChEBI" id="CHEBI:73316"/>
        <dbReference type="EC" id="1.17.4.1"/>
    </reaction>
</comment>
<evidence type="ECO:0000256" key="10">
    <source>
        <dbReference type="ARBA" id="ARBA00025437"/>
    </source>
</evidence>
<dbReference type="EC" id="1.17.4.1" evidence="3"/>
<proteinExistence type="inferred from homology"/>
<feature type="domain" description="TSCPD" evidence="14">
    <location>
        <begin position="362"/>
        <end position="467"/>
    </location>
</feature>
<reference evidence="15 16" key="1">
    <citation type="submission" date="2013-01" db="EMBL/GenBank/DDBJ databases">
        <authorList>
            <person name="Harkins D.M."/>
            <person name="Durkin A.S."/>
            <person name="Brinkac L.M."/>
            <person name="Haft D.H."/>
            <person name="Selengut J.D."/>
            <person name="Sanka R."/>
            <person name="DePew J."/>
            <person name="Purushe J."/>
            <person name="Picardeau M."/>
            <person name="Werts C."/>
            <person name="Goarant C."/>
            <person name="Vinetz J.M."/>
            <person name="Sutton G.G."/>
            <person name="Nierman W.C."/>
            <person name="Fouts D.E."/>
        </authorList>
    </citation>
    <scope>NUCLEOTIDE SEQUENCE [LARGE SCALE GENOMIC DNA]</scope>
    <source>
        <strain evidence="15 16">200701203</strain>
    </source>
</reference>
<dbReference type="BioCyc" id="LBOR1193007:G11KN-3194-MONOMER"/>
<keyword evidence="6" id="KW-0237">DNA synthesis</keyword>
<comment type="similarity">
    <text evidence="2">Belongs to the ribonucleoside diphosphate reductase class-2 family.</text>
</comment>
<organism evidence="15 16">
    <name type="scientific">Leptospira borgpetersenii str. 200701203</name>
    <dbReference type="NCBI Taxonomy" id="1193007"/>
    <lineage>
        <taxon>Bacteria</taxon>
        <taxon>Pseudomonadati</taxon>
        <taxon>Spirochaetota</taxon>
        <taxon>Spirochaetia</taxon>
        <taxon>Leptospirales</taxon>
        <taxon>Leptospiraceae</taxon>
        <taxon>Leptospira</taxon>
    </lineage>
</organism>
<comment type="caution">
    <text evidence="15">The sequence shown here is derived from an EMBL/GenBank/DDBJ whole genome shotgun (WGS) entry which is preliminary data.</text>
</comment>
<dbReference type="GO" id="GO:0071897">
    <property type="term" value="P:DNA biosynthetic process"/>
    <property type="evidence" value="ECO:0007669"/>
    <property type="project" value="UniProtKB-KW"/>
</dbReference>
<dbReference type="Pfam" id="PF02867">
    <property type="entry name" value="Ribonuc_red_lgC"/>
    <property type="match status" value="2"/>
</dbReference>
<accession>M3GRU3</accession>
<dbReference type="Pfam" id="PF12637">
    <property type="entry name" value="TSCPD"/>
    <property type="match status" value="1"/>
</dbReference>
<dbReference type="EMBL" id="AKWO02000110">
    <property type="protein sequence ID" value="EMF97523.1"/>
    <property type="molecule type" value="Genomic_DNA"/>
</dbReference>
<name>M3GRU3_LEPBO</name>
<keyword evidence="9" id="KW-0170">Cobalt</keyword>
<evidence type="ECO:0000256" key="9">
    <source>
        <dbReference type="ARBA" id="ARBA00023285"/>
    </source>
</evidence>
<evidence type="ECO:0000256" key="3">
    <source>
        <dbReference type="ARBA" id="ARBA00012274"/>
    </source>
</evidence>
<feature type="domain" description="Ribonucleotide reductase large subunit C-terminal" evidence="13">
    <location>
        <begin position="42"/>
        <end position="146"/>
    </location>
</feature>
<dbReference type="FunFam" id="3.20.70.20:FF:000017">
    <property type="entry name" value="Vitamin B12-dependent ribonucleotide reductase"/>
    <property type="match status" value="1"/>
</dbReference>
<dbReference type="PANTHER" id="PTHR43371">
    <property type="entry name" value="VITAMIN B12-DEPENDENT RIBONUCLEOTIDE REDUCTASE"/>
    <property type="match status" value="1"/>
</dbReference>
<evidence type="ECO:0000256" key="8">
    <source>
        <dbReference type="ARBA" id="ARBA00023002"/>
    </source>
</evidence>
<dbReference type="PANTHER" id="PTHR43371:SF1">
    <property type="entry name" value="RIBONUCLEOSIDE-DIPHOSPHATE REDUCTASE"/>
    <property type="match status" value="1"/>
</dbReference>
<evidence type="ECO:0000256" key="5">
    <source>
        <dbReference type="ARBA" id="ARBA00022628"/>
    </source>
</evidence>
<dbReference type="GO" id="GO:0000166">
    <property type="term" value="F:nucleotide binding"/>
    <property type="evidence" value="ECO:0007669"/>
    <property type="project" value="UniProtKB-KW"/>
</dbReference>
<keyword evidence="5" id="KW-0846">Cobalamin</keyword>
<evidence type="ECO:0000259" key="13">
    <source>
        <dbReference type="Pfam" id="PF02867"/>
    </source>
</evidence>
<comment type="cofactor">
    <cofactor evidence="1">
        <name>adenosylcob(III)alamin</name>
        <dbReference type="ChEBI" id="CHEBI:18408"/>
    </cofactor>
</comment>
<keyword evidence="7" id="KW-0547">Nucleotide-binding</keyword>
<dbReference type="InterPro" id="IPR000788">
    <property type="entry name" value="RNR_lg_C"/>
</dbReference>
<evidence type="ECO:0000313" key="15">
    <source>
        <dbReference type="EMBL" id="EMF97523.1"/>
    </source>
</evidence>
<feature type="domain" description="Ribonucleotide reductase large subunit C-terminal" evidence="13">
    <location>
        <begin position="203"/>
        <end position="307"/>
    </location>
</feature>
<evidence type="ECO:0000256" key="1">
    <source>
        <dbReference type="ARBA" id="ARBA00001922"/>
    </source>
</evidence>
<dbReference type="GO" id="GO:0031419">
    <property type="term" value="F:cobalamin binding"/>
    <property type="evidence" value="ECO:0007669"/>
    <property type="project" value="UniProtKB-KW"/>
</dbReference>
<dbReference type="Proteomes" id="UP000011783">
    <property type="component" value="Unassembled WGS sequence"/>
</dbReference>
<dbReference type="Gene3D" id="3.20.70.20">
    <property type="match status" value="2"/>
</dbReference>
<sequence length="582" mass="64505">MLRVIRNHRRAAYNAPSRDYENLTITPIGINPAFCPSYLLKAAQEDADLALELGEKHGFRNAQVTVIAPTGTIGLVMDCDTTGIEPDFALVKFKKLAGGGYFKIINQSVPYGLKKLGYSTSEIEAIVNYCKGHATLNGAPIINTQTLKEKGFTNEILEKVEASLPLAFDINFAFNKFNLGENFLIKNLGITKEVFNAPGFSLLEHLGFTKEEINKANDYVCGTMTIENAPFLKEKDYPVFDCANKCGKYGKRFLSYESHIHIMAAAQPFISGAISKTINLPEEATIEDIKDAYFLSWKMMIKANALYRDGSKLSQPLNSVLELLNGIEVDDRDEIREAMLSKDPVQIAEKVITKYISHRRKLPSRRAGYTQKAIVGGHKVYLRTGEYEDGQIGEIFIDMHKEGAAFRSLMNAFAISVSLGLQHGVPLEEYVDAFTFFKFEPNGIVSGNKHIKMSTSVIDYIFRELAITYLGRYDLGQVSPEDLRGDEIGSKRATAESNSQETINFTTITTEPVPKKEVETISYSQMISKERATTSLALLEEIKLAKIKGYTGDSCSECGSFEMVRNGSCLKCMSCGATTGCS</sequence>
<evidence type="ECO:0000259" key="14">
    <source>
        <dbReference type="Pfam" id="PF12637"/>
    </source>
</evidence>
<evidence type="ECO:0000256" key="12">
    <source>
        <dbReference type="ARBA" id="ARBA00047754"/>
    </source>
</evidence>